<dbReference type="Gene3D" id="3.40.50.300">
    <property type="entry name" value="P-loop containing nucleotide triphosphate hydrolases"/>
    <property type="match status" value="2"/>
</dbReference>
<dbReference type="PROSITE" id="PS51192">
    <property type="entry name" value="HELICASE_ATP_BIND_1"/>
    <property type="match status" value="1"/>
</dbReference>
<dbReference type="SUPFAM" id="SSF52540">
    <property type="entry name" value="P-loop containing nucleoside triphosphate hydrolases"/>
    <property type="match status" value="1"/>
</dbReference>
<keyword evidence="4" id="KW-1185">Reference proteome</keyword>
<evidence type="ECO:0008006" key="5">
    <source>
        <dbReference type="Google" id="ProtNLM"/>
    </source>
</evidence>
<dbReference type="Pfam" id="PF04851">
    <property type="entry name" value="ResIII"/>
    <property type="match status" value="1"/>
</dbReference>
<evidence type="ECO:0000313" key="4">
    <source>
        <dbReference type="Proteomes" id="UP001500582"/>
    </source>
</evidence>
<dbReference type="Pfam" id="PF00271">
    <property type="entry name" value="Helicase_C"/>
    <property type="match status" value="1"/>
</dbReference>
<organism evidence="3 4">
    <name type="scientific">Mucilaginibacter gynuensis</name>
    <dbReference type="NCBI Taxonomy" id="1302236"/>
    <lineage>
        <taxon>Bacteria</taxon>
        <taxon>Pseudomonadati</taxon>
        <taxon>Bacteroidota</taxon>
        <taxon>Sphingobacteriia</taxon>
        <taxon>Sphingobacteriales</taxon>
        <taxon>Sphingobacteriaceae</taxon>
        <taxon>Mucilaginibacter</taxon>
    </lineage>
</organism>
<protein>
    <recommendedName>
        <fullName evidence="5">Superfamily II DNA or RNA helicase</fullName>
    </recommendedName>
</protein>
<gene>
    <name evidence="3" type="ORF">GCM10023149_29640</name>
</gene>
<dbReference type="PANTHER" id="PTHR47396">
    <property type="entry name" value="TYPE I RESTRICTION ENZYME ECOKI R PROTEIN"/>
    <property type="match status" value="1"/>
</dbReference>
<dbReference type="SMART" id="SM00490">
    <property type="entry name" value="HELICc"/>
    <property type="match status" value="1"/>
</dbReference>
<evidence type="ECO:0000313" key="3">
    <source>
        <dbReference type="EMBL" id="GAA4326686.1"/>
    </source>
</evidence>
<feature type="domain" description="Helicase C-terminal" evidence="2">
    <location>
        <begin position="234"/>
        <end position="397"/>
    </location>
</feature>
<sequence length="408" mass="45930">MSYFSDNYSKINYPISDSKLKGLRNAQIGAIHAIGSQFTLFPNEPALVIMPTGSGKTAVLNLSAYLLRAKRVLVISSSVMVRGQIANEFGTLKTLKESNVFHKNLALPKVMEVKSPIKDLETWKNFKVFDVVVGIPNSLNEGINDNFKPPVDLFDLVLVDESHHVPAYTWTNVVQAFPNAKKIFFTATPFRRDKKEIDGRLCYNYPLTKAFEDKIFGEIGYYPVITNDPDPDLAIAKATEKIFNEDKAKGFNHVLMVRTETKDHAEVLNVLYAEHTELRLKKVDSTQTYRTITKTIEKLKAGDLNGIICVDMLGEGFDFPNLNIAAIHKPKKSLANTLQFIGRFARTNAENIGEAKFLAVPNDIEIGKMMLYKEGAIWNDIIKDLSEGKILEDDKIKPYAPESDIQWH</sequence>
<dbReference type="PANTHER" id="PTHR47396:SF1">
    <property type="entry name" value="ATP-DEPENDENT HELICASE IRC3-RELATED"/>
    <property type="match status" value="1"/>
</dbReference>
<dbReference type="InterPro" id="IPR006935">
    <property type="entry name" value="Helicase/UvrB_N"/>
</dbReference>
<dbReference type="InterPro" id="IPR027417">
    <property type="entry name" value="P-loop_NTPase"/>
</dbReference>
<feature type="domain" description="Helicase ATP-binding" evidence="1">
    <location>
        <begin position="37"/>
        <end position="207"/>
    </location>
</feature>
<comment type="caution">
    <text evidence="3">The sequence shown here is derived from an EMBL/GenBank/DDBJ whole genome shotgun (WGS) entry which is preliminary data.</text>
</comment>
<name>A0ABP8GLR1_9SPHI</name>
<proteinExistence type="predicted"/>
<dbReference type="EMBL" id="BAABFT010000007">
    <property type="protein sequence ID" value="GAA4326686.1"/>
    <property type="molecule type" value="Genomic_DNA"/>
</dbReference>
<dbReference type="SMART" id="SM00487">
    <property type="entry name" value="DEXDc"/>
    <property type="match status" value="1"/>
</dbReference>
<dbReference type="PROSITE" id="PS51194">
    <property type="entry name" value="HELICASE_CTER"/>
    <property type="match status" value="1"/>
</dbReference>
<dbReference type="Proteomes" id="UP001500582">
    <property type="component" value="Unassembled WGS sequence"/>
</dbReference>
<reference evidence="4" key="1">
    <citation type="journal article" date="2019" name="Int. J. Syst. Evol. Microbiol.">
        <title>The Global Catalogue of Microorganisms (GCM) 10K type strain sequencing project: providing services to taxonomists for standard genome sequencing and annotation.</title>
        <authorList>
            <consortium name="The Broad Institute Genomics Platform"/>
            <consortium name="The Broad Institute Genome Sequencing Center for Infectious Disease"/>
            <person name="Wu L."/>
            <person name="Ma J."/>
        </authorList>
    </citation>
    <scope>NUCLEOTIDE SEQUENCE [LARGE SCALE GENOMIC DNA]</scope>
    <source>
        <strain evidence="4">JCM 17705</strain>
    </source>
</reference>
<dbReference type="InterPro" id="IPR001650">
    <property type="entry name" value="Helicase_C-like"/>
</dbReference>
<accession>A0ABP8GLR1</accession>
<dbReference type="InterPro" id="IPR014001">
    <property type="entry name" value="Helicase_ATP-bd"/>
</dbReference>
<evidence type="ECO:0000259" key="2">
    <source>
        <dbReference type="PROSITE" id="PS51194"/>
    </source>
</evidence>
<dbReference type="InterPro" id="IPR050742">
    <property type="entry name" value="Helicase_Restrict-Modif_Enz"/>
</dbReference>
<dbReference type="CDD" id="cd18785">
    <property type="entry name" value="SF2_C"/>
    <property type="match status" value="1"/>
</dbReference>
<dbReference type="RefSeq" id="WP_345211894.1">
    <property type="nucleotide sequence ID" value="NZ_BAABFT010000007.1"/>
</dbReference>
<evidence type="ECO:0000259" key="1">
    <source>
        <dbReference type="PROSITE" id="PS51192"/>
    </source>
</evidence>